<dbReference type="Proteomes" id="UP000264753">
    <property type="component" value="Unassembled WGS sequence"/>
</dbReference>
<evidence type="ECO:0000313" key="1">
    <source>
        <dbReference type="EMBL" id="HBV00517.1"/>
    </source>
</evidence>
<dbReference type="AlphaFoldDB" id="A0A358HZA9"/>
<comment type="caution">
    <text evidence="1">The sequence shown here is derived from an EMBL/GenBank/DDBJ whole genome shotgun (WGS) entry which is preliminary data.</text>
</comment>
<gene>
    <name evidence="1" type="ORF">DEF21_21795</name>
    <name evidence="2" type="ORF">DHR80_04185</name>
</gene>
<dbReference type="RefSeq" id="WP_277276651.1">
    <property type="nucleotide sequence ID" value="NZ_DOOG01000171.1"/>
</dbReference>
<name>A0A358HZA9_9PROT</name>
<dbReference type="EMBL" id="DPOP01000037">
    <property type="protein sequence ID" value="HCW66408.1"/>
    <property type="molecule type" value="Genomic_DNA"/>
</dbReference>
<proteinExistence type="predicted"/>
<evidence type="ECO:0000313" key="3">
    <source>
        <dbReference type="Proteomes" id="UP000264179"/>
    </source>
</evidence>
<reference evidence="3 4" key="1">
    <citation type="journal article" date="2018" name="Nat. Biotechnol.">
        <title>A standardized bacterial taxonomy based on genome phylogeny substantially revises the tree of life.</title>
        <authorList>
            <person name="Parks D.H."/>
            <person name="Chuvochina M."/>
            <person name="Waite D.W."/>
            <person name="Rinke C."/>
            <person name="Skarshewski A."/>
            <person name="Chaumeil P.A."/>
            <person name="Hugenholtz P."/>
        </authorList>
    </citation>
    <scope>NUCLEOTIDE SEQUENCE [LARGE SCALE GENOMIC DNA]</scope>
    <source>
        <strain evidence="1">UBA8707</strain>
        <strain evidence="2">UBA9881</strain>
    </source>
</reference>
<sequence length="385" mass="44115">MIFEDKVRNSTEPRNHTESSYEFLDRSARAEFQRVRNLLNGWIELFPSSERDEMISRICSNDERHFNSATFEMLLFALFTNLDCHIEVHPQLPNNKASRPDFLVTFPDDSKIYVEAVLASEFNAQEIAARHRTDALLQALDGLETPEFFIGFSSNGHPDHPPSGKKLRHEIVKWLADLDPDSVSGEIAKGENPPQMVWEADGWTVQISAFPKSPERHGTNVRSVGAISTGVRSASTWQSVRDAVRNKGTKYGELELPLLVAVNVEAISIERIDEMQALFGQETFVIDKNNLESEPRMQRLPNGAWVGPRGLRNKRVSGVWIFENALPWNLASRRTIVYHHPKPRHPLPMQLREFDHALAEYHRVNWKSGRSIRELLQLPNNWPER</sequence>
<dbReference type="Proteomes" id="UP000264179">
    <property type="component" value="Unassembled WGS sequence"/>
</dbReference>
<accession>A0A358HZA9</accession>
<organism evidence="1 4">
    <name type="scientific">Thalassospira lucentensis</name>
    <dbReference type="NCBI Taxonomy" id="168935"/>
    <lineage>
        <taxon>Bacteria</taxon>
        <taxon>Pseudomonadati</taxon>
        <taxon>Pseudomonadota</taxon>
        <taxon>Alphaproteobacteria</taxon>
        <taxon>Rhodospirillales</taxon>
        <taxon>Thalassospiraceae</taxon>
        <taxon>Thalassospira</taxon>
    </lineage>
</organism>
<dbReference type="EMBL" id="DOOG01000171">
    <property type="protein sequence ID" value="HBV00517.1"/>
    <property type="molecule type" value="Genomic_DNA"/>
</dbReference>
<evidence type="ECO:0000313" key="4">
    <source>
        <dbReference type="Proteomes" id="UP000264753"/>
    </source>
</evidence>
<evidence type="ECO:0000313" key="2">
    <source>
        <dbReference type="EMBL" id="HCW66408.1"/>
    </source>
</evidence>
<protein>
    <submittedName>
        <fullName evidence="1">Uncharacterized protein</fullName>
    </submittedName>
</protein>